<comment type="similarity">
    <text evidence="1">Belongs to the N(4)/N(6)-methyltransferase family.</text>
</comment>
<evidence type="ECO:0000256" key="5">
    <source>
        <dbReference type="ARBA" id="ARBA00022691"/>
    </source>
</evidence>
<evidence type="ECO:0000256" key="4">
    <source>
        <dbReference type="ARBA" id="ARBA00022679"/>
    </source>
</evidence>
<dbReference type="InterPro" id="IPR002295">
    <property type="entry name" value="N4/N6-MTase_EcoPI_Mod-like"/>
</dbReference>
<proteinExistence type="inferred from homology"/>
<evidence type="ECO:0000256" key="3">
    <source>
        <dbReference type="ARBA" id="ARBA00022603"/>
    </source>
</evidence>
<dbReference type="OrthoDB" id="9800801at2"/>
<dbReference type="KEGG" id="tsu:Tresu_0645"/>
<keyword evidence="3 8" id="KW-0489">Methyltransferase</keyword>
<comment type="catalytic activity">
    <reaction evidence="6">
        <text>a 2'-deoxyadenosine in DNA + S-adenosyl-L-methionine = an N(6)-methyl-2'-deoxyadenosine in DNA + S-adenosyl-L-homocysteine + H(+)</text>
        <dbReference type="Rhea" id="RHEA:15197"/>
        <dbReference type="Rhea" id="RHEA-COMP:12418"/>
        <dbReference type="Rhea" id="RHEA-COMP:12419"/>
        <dbReference type="ChEBI" id="CHEBI:15378"/>
        <dbReference type="ChEBI" id="CHEBI:57856"/>
        <dbReference type="ChEBI" id="CHEBI:59789"/>
        <dbReference type="ChEBI" id="CHEBI:90615"/>
        <dbReference type="ChEBI" id="CHEBI:90616"/>
        <dbReference type="EC" id="2.1.1.72"/>
    </reaction>
</comment>
<dbReference type="SUPFAM" id="SSF53335">
    <property type="entry name" value="S-adenosyl-L-methionine-dependent methyltransferases"/>
    <property type="match status" value="1"/>
</dbReference>
<dbReference type="HOGENOM" id="CLU_020164_1_2_12"/>
<keyword evidence="9" id="KW-1185">Reference proteome</keyword>
<feature type="domain" description="DNA methylase N-4/N-6" evidence="7">
    <location>
        <begin position="112"/>
        <end position="420"/>
    </location>
</feature>
<keyword evidence="4" id="KW-0808">Transferase</keyword>
<reference evidence="8 9" key="1">
    <citation type="journal article" date="2011" name="Stand. Genomic Sci.">
        <title>Complete genome sequence of Treponema succinifaciens type strain (6091).</title>
        <authorList>
            <person name="Han C."/>
            <person name="Gronow S."/>
            <person name="Teshima H."/>
            <person name="Lapidus A."/>
            <person name="Nolan M."/>
            <person name="Lucas S."/>
            <person name="Hammon N."/>
            <person name="Deshpande S."/>
            <person name="Cheng J.F."/>
            <person name="Zeytun A."/>
            <person name="Tapia R."/>
            <person name="Goodwin L."/>
            <person name="Pitluck S."/>
            <person name="Liolios K."/>
            <person name="Pagani I."/>
            <person name="Ivanova N."/>
            <person name="Mavromatis K."/>
            <person name="Mikhailova N."/>
            <person name="Huntemann M."/>
            <person name="Pati A."/>
            <person name="Chen A."/>
            <person name="Palaniappan K."/>
            <person name="Land M."/>
            <person name="Hauser L."/>
            <person name="Brambilla E.M."/>
            <person name="Rohde M."/>
            <person name="Goker M."/>
            <person name="Woyke T."/>
            <person name="Bristow J."/>
            <person name="Eisen J.A."/>
            <person name="Markowitz V."/>
            <person name="Hugenholtz P."/>
            <person name="Kyrpides N.C."/>
            <person name="Klenk H.P."/>
            <person name="Detter J.C."/>
        </authorList>
    </citation>
    <scope>NUCLEOTIDE SEQUENCE [LARGE SCALE GENOMIC DNA]</scope>
    <source>
        <strain evidence="9">ATCC 33096 / DSM 2489 / 6091</strain>
    </source>
</reference>
<dbReference type="STRING" id="869209.Tresu_0645"/>
<dbReference type="Pfam" id="PF01555">
    <property type="entry name" value="N6_N4_Mtase"/>
    <property type="match status" value="1"/>
</dbReference>
<evidence type="ECO:0000259" key="7">
    <source>
        <dbReference type="Pfam" id="PF01555"/>
    </source>
</evidence>
<dbReference type="InterPro" id="IPR002941">
    <property type="entry name" value="DNA_methylase_N4/N6"/>
</dbReference>
<evidence type="ECO:0000256" key="2">
    <source>
        <dbReference type="ARBA" id="ARBA00011900"/>
    </source>
</evidence>
<evidence type="ECO:0000313" key="9">
    <source>
        <dbReference type="Proteomes" id="UP000006852"/>
    </source>
</evidence>
<evidence type="ECO:0000256" key="6">
    <source>
        <dbReference type="ARBA" id="ARBA00047942"/>
    </source>
</evidence>
<dbReference type="AlphaFoldDB" id="F2NUM3"/>
<keyword evidence="5" id="KW-0949">S-adenosyl-L-methionine</keyword>
<dbReference type="GO" id="GO:0003677">
    <property type="term" value="F:DNA binding"/>
    <property type="evidence" value="ECO:0007669"/>
    <property type="project" value="InterPro"/>
</dbReference>
<organism evidence="8 9">
    <name type="scientific">Treponema succinifaciens (strain ATCC 33096 / DSM 2489 / 6091)</name>
    <dbReference type="NCBI Taxonomy" id="869209"/>
    <lineage>
        <taxon>Bacteria</taxon>
        <taxon>Pseudomonadati</taxon>
        <taxon>Spirochaetota</taxon>
        <taxon>Spirochaetia</taxon>
        <taxon>Spirochaetales</taxon>
        <taxon>Treponemataceae</taxon>
        <taxon>Treponema</taxon>
    </lineage>
</organism>
<dbReference type="GO" id="GO:0008170">
    <property type="term" value="F:N-methyltransferase activity"/>
    <property type="evidence" value="ECO:0007669"/>
    <property type="project" value="InterPro"/>
</dbReference>
<dbReference type="PROSITE" id="PS00092">
    <property type="entry name" value="N6_MTASE"/>
    <property type="match status" value="1"/>
</dbReference>
<dbReference type="GO" id="GO:0009007">
    <property type="term" value="F:site-specific DNA-methyltransferase (adenine-specific) activity"/>
    <property type="evidence" value="ECO:0007669"/>
    <property type="project" value="UniProtKB-EC"/>
</dbReference>
<evidence type="ECO:0000313" key="8">
    <source>
        <dbReference type="EMBL" id="AEB13586.1"/>
    </source>
</evidence>
<dbReference type="REBASE" id="34443">
    <property type="entry name" value="M.Tsu2489ORF645P"/>
</dbReference>
<dbReference type="InterPro" id="IPR002052">
    <property type="entry name" value="DNA_methylase_N6_adenine_CS"/>
</dbReference>
<name>F2NUM3_TRES6</name>
<dbReference type="GO" id="GO:0032259">
    <property type="term" value="P:methylation"/>
    <property type="evidence" value="ECO:0007669"/>
    <property type="project" value="UniProtKB-KW"/>
</dbReference>
<dbReference type="EC" id="2.1.1.72" evidence="2"/>
<accession>F2NUM3</accession>
<dbReference type="eggNOG" id="COG2189">
    <property type="taxonomic scope" value="Bacteria"/>
</dbReference>
<dbReference type="PRINTS" id="PR00506">
    <property type="entry name" value="D21N6MTFRASE"/>
</dbReference>
<protein>
    <recommendedName>
        <fullName evidence="2">site-specific DNA-methyltransferase (adenine-specific)</fullName>
        <ecNumber evidence="2">2.1.1.72</ecNumber>
    </recommendedName>
</protein>
<gene>
    <name evidence="8" type="ordered locus">Tresu_0645</name>
</gene>
<dbReference type="InterPro" id="IPR029063">
    <property type="entry name" value="SAM-dependent_MTases_sf"/>
</dbReference>
<sequence length="520" mass="59908">MDSTRQSLIDEIKKRVQDRILERTNADLLIKLITNADSLDEAINIAALGTTYKRTGLHFDKRLEKMGNAIRYFKKNEKLSFRTDDAKPVNKLIIGDNYQALQNLLIQYRGKIDVIYIDPPYGKDSMGEFAKTNYNNAITRDNLLSMLYPRLVLARQLLSDEGVIFCSIDDKNQAYVKCLFDEIFGETNFAGIFPWRKRTAKSDVPFGISQDYEYILVFAKSEFFKASIEGGNRKYFETPDFPNRPWRFHDMTTQRTSLERPNSNFTIINPKNNETYPVNPQAVWRITKEGFPEYLKENRIIFPDDYDFLKISKPVLRYWKDEDEKKAKDDFGKIAVSTKLPDYVGMSQDGTKEISNILGEKSFGYPKSVKLINFLIKISSNQNSIILDFFAGSGTTGHAVLDLNKSDGGNRIFILCQLNEKTDANPDGIAYDVTSKRLKRIMTGECYDGSKDFPWLQDNEPYGGNLDVYEIEEIFNSESTEGKTPFDVIDETLYGKEKFQTVKEKIEWVCQNFDKTQTKL</sequence>
<evidence type="ECO:0000256" key="1">
    <source>
        <dbReference type="ARBA" id="ARBA00006594"/>
    </source>
</evidence>
<dbReference type="EMBL" id="CP002631">
    <property type="protein sequence ID" value="AEB13586.1"/>
    <property type="molecule type" value="Genomic_DNA"/>
</dbReference>
<reference evidence="9" key="2">
    <citation type="submission" date="2011-04" db="EMBL/GenBank/DDBJ databases">
        <title>The complete genome of chromosome of Treponema succinifaciens DSM 2489.</title>
        <authorList>
            <person name="Lucas S."/>
            <person name="Copeland A."/>
            <person name="Lapidus A."/>
            <person name="Bruce D."/>
            <person name="Goodwin L."/>
            <person name="Pitluck S."/>
            <person name="Peters L."/>
            <person name="Kyrpides N."/>
            <person name="Mavromatis K."/>
            <person name="Ivanova N."/>
            <person name="Ovchinnikova G."/>
            <person name="Teshima H."/>
            <person name="Detter J.C."/>
            <person name="Tapia R."/>
            <person name="Han C."/>
            <person name="Land M."/>
            <person name="Hauser L."/>
            <person name="Markowitz V."/>
            <person name="Cheng J.-F."/>
            <person name="Hugenholtz P."/>
            <person name="Woyke T."/>
            <person name="Wu D."/>
            <person name="Gronow S."/>
            <person name="Wellnitz S."/>
            <person name="Brambilla E."/>
            <person name="Klenk H.-P."/>
            <person name="Eisen J.A."/>
        </authorList>
    </citation>
    <scope>NUCLEOTIDE SEQUENCE [LARGE SCALE GENOMIC DNA]</scope>
    <source>
        <strain evidence="9">ATCC 33096 / DSM 2489 / 6091</strain>
    </source>
</reference>
<dbReference type="Proteomes" id="UP000006852">
    <property type="component" value="Chromosome"/>
</dbReference>
<dbReference type="Gene3D" id="3.40.50.150">
    <property type="entry name" value="Vaccinia Virus protein VP39"/>
    <property type="match status" value="1"/>
</dbReference>